<proteinExistence type="predicted"/>
<sequence length="87" mass="10021">MKEPLLSTEEKRRWLARVFRDTDGEYSQADKFKALVEDTKLAALQQEEEEFKRQREAGAAPQDPILTLLQSLPPAELDLNRQPPAEK</sequence>
<accession>A0A8S5QDP7</accession>
<dbReference type="EMBL" id="BK015632">
    <property type="protein sequence ID" value="DAE16901.1"/>
    <property type="molecule type" value="Genomic_DNA"/>
</dbReference>
<evidence type="ECO:0000313" key="1">
    <source>
        <dbReference type="EMBL" id="DAE16901.1"/>
    </source>
</evidence>
<name>A0A8S5QDP7_9CAUD</name>
<reference evidence="1" key="1">
    <citation type="journal article" date="2021" name="Proc. Natl. Acad. Sci. U.S.A.">
        <title>A Catalog of Tens of Thousands of Viruses from Human Metagenomes Reveals Hidden Associations with Chronic Diseases.</title>
        <authorList>
            <person name="Tisza M.J."/>
            <person name="Buck C.B."/>
        </authorList>
    </citation>
    <scope>NUCLEOTIDE SEQUENCE</scope>
    <source>
        <strain evidence="1">CtpnN3</strain>
    </source>
</reference>
<protein>
    <submittedName>
        <fullName evidence="1">Uncharacterized protein</fullName>
    </submittedName>
</protein>
<organism evidence="1">
    <name type="scientific">Siphoviridae sp. ctpnN3</name>
    <dbReference type="NCBI Taxonomy" id="2825677"/>
    <lineage>
        <taxon>Viruses</taxon>
        <taxon>Duplodnaviria</taxon>
        <taxon>Heunggongvirae</taxon>
        <taxon>Uroviricota</taxon>
        <taxon>Caudoviricetes</taxon>
    </lineage>
</organism>